<feature type="region of interest" description="Disordered" evidence="7">
    <location>
        <begin position="313"/>
        <end position="332"/>
    </location>
</feature>
<keyword evidence="6 8" id="KW-0472">Membrane</keyword>
<dbReference type="AlphaFoldDB" id="A0A136JEH0"/>
<keyword evidence="3" id="KW-0808">Transferase</keyword>
<feature type="transmembrane region" description="Helical" evidence="8">
    <location>
        <begin position="72"/>
        <end position="89"/>
    </location>
</feature>
<evidence type="ECO:0000256" key="3">
    <source>
        <dbReference type="ARBA" id="ARBA00022679"/>
    </source>
</evidence>
<comment type="similarity">
    <text evidence="2">Belongs to the wax synthase family.</text>
</comment>
<feature type="compositionally biased region" description="Basic and acidic residues" evidence="7">
    <location>
        <begin position="224"/>
        <end position="236"/>
    </location>
</feature>
<dbReference type="Pfam" id="PF13813">
    <property type="entry name" value="MBOAT_2"/>
    <property type="match status" value="1"/>
</dbReference>
<dbReference type="EMBL" id="KQ964246">
    <property type="protein sequence ID" value="KXJ95526.1"/>
    <property type="molecule type" value="Genomic_DNA"/>
</dbReference>
<evidence type="ECO:0000313" key="10">
    <source>
        <dbReference type="EMBL" id="KXJ95526.1"/>
    </source>
</evidence>
<evidence type="ECO:0000256" key="1">
    <source>
        <dbReference type="ARBA" id="ARBA00004141"/>
    </source>
</evidence>
<dbReference type="GO" id="GO:0016020">
    <property type="term" value="C:membrane"/>
    <property type="evidence" value="ECO:0007669"/>
    <property type="project" value="UniProtKB-SubCell"/>
</dbReference>
<feature type="transmembrane region" description="Helical" evidence="8">
    <location>
        <begin position="401"/>
        <end position="426"/>
    </location>
</feature>
<proteinExistence type="inferred from homology"/>
<evidence type="ECO:0000256" key="8">
    <source>
        <dbReference type="SAM" id="Phobius"/>
    </source>
</evidence>
<evidence type="ECO:0000256" key="6">
    <source>
        <dbReference type="ARBA" id="ARBA00023136"/>
    </source>
</evidence>
<feature type="transmembrane region" description="Helical" evidence="8">
    <location>
        <begin position="131"/>
        <end position="153"/>
    </location>
</feature>
<feature type="compositionally biased region" description="Low complexity" evidence="7">
    <location>
        <begin position="207"/>
        <end position="220"/>
    </location>
</feature>
<feature type="region of interest" description="Disordered" evidence="7">
    <location>
        <begin position="169"/>
        <end position="269"/>
    </location>
</feature>
<dbReference type="InterPro" id="IPR044851">
    <property type="entry name" value="Wax_synthase"/>
</dbReference>
<comment type="subcellular location">
    <subcellularLocation>
        <location evidence="1">Membrane</location>
        <topology evidence="1">Multi-pass membrane protein</topology>
    </subcellularLocation>
</comment>
<dbReference type="InterPro" id="IPR032805">
    <property type="entry name" value="Wax_synthase_dom"/>
</dbReference>
<sequence length="639" mass="71281">MVTLIHSKAFLLTASAATAGVAIATTLIHGAASITTAHLQQPPPQQDLASTYRQLHRARFDTDLAAGVRKPLLIPLYLCGVYFVPALYLAIPHRGDSRGRWAVYAARWPLLAALVWFHTQMILRVSSPNFASAYAAGLLAAWGIIWNFTVLVWTRPQWDAKRVERRVGRRKSSVSIGRKGESQQGGSRSTGISDPTSDEFTARPRLGNGHANGHTNGHATSSESSHRGGDGSKQDRGLQNGNGHLTDGNTKPAALREAASTPGPEDDVEYFWQDFPEDARFLTRLNWAFDYVAQFRMVGWNCAIPSLPPYEPPAYNQDSKQQPLESLPDCSRDGYTRVTDRKTYIYQTLLYQMLPAYILIDLLAVLVTADPHFIVGPEHGPPLPPGLAALHPFTRFMYRQILSLLAILSALQLILNLGQLLICLVCKPIFGSFRTSPWHLPTITGSFTQVLDRGLTGFWGSWWHQTFRFGFAAPTKWLLRKGYITKGTLAADAASFVIAFVQSGFLHAAGSYTTAPTTRWWMPPATFLLSGLGMLLQQNLSRLLWRSSGIAERETTPRWVRRAGNLAFVLVWLSLTAWPLLDDFARSGLWLFEPVPVSLFRAFTGFGDPADRRVWRWDRDFFPQWYSGPSWIWDTGVGV</sequence>
<feature type="compositionally biased region" description="Polar residues" evidence="7">
    <location>
        <begin position="182"/>
        <end position="199"/>
    </location>
</feature>
<protein>
    <recommendedName>
        <fullName evidence="9">Wax synthase domain-containing protein</fullName>
    </recommendedName>
</protein>
<keyword evidence="5 8" id="KW-1133">Transmembrane helix</keyword>
<reference evidence="11" key="1">
    <citation type="submission" date="2016-02" db="EMBL/GenBank/DDBJ databases">
        <title>Draft genome sequence of Microdochium bolleyi, a fungal endophyte of beachgrass.</title>
        <authorList>
            <consortium name="DOE Joint Genome Institute"/>
            <person name="David A.S."/>
            <person name="May G."/>
            <person name="Haridas S."/>
            <person name="Lim J."/>
            <person name="Wang M."/>
            <person name="Labutti K."/>
            <person name="Lipzen A."/>
            <person name="Barry K."/>
            <person name="Grigoriev I.V."/>
        </authorList>
    </citation>
    <scope>NUCLEOTIDE SEQUENCE [LARGE SCALE GENOMIC DNA]</scope>
    <source>
        <strain evidence="11">J235TASD1</strain>
    </source>
</reference>
<name>A0A136JEH0_9PEZI</name>
<keyword evidence="11" id="KW-1185">Reference proteome</keyword>
<evidence type="ECO:0000256" key="5">
    <source>
        <dbReference type="ARBA" id="ARBA00022989"/>
    </source>
</evidence>
<organism evidence="10 11">
    <name type="scientific">Microdochium bolleyi</name>
    <dbReference type="NCBI Taxonomy" id="196109"/>
    <lineage>
        <taxon>Eukaryota</taxon>
        <taxon>Fungi</taxon>
        <taxon>Dikarya</taxon>
        <taxon>Ascomycota</taxon>
        <taxon>Pezizomycotina</taxon>
        <taxon>Sordariomycetes</taxon>
        <taxon>Xylariomycetidae</taxon>
        <taxon>Xylariales</taxon>
        <taxon>Microdochiaceae</taxon>
        <taxon>Microdochium</taxon>
    </lineage>
</organism>
<accession>A0A136JEH0</accession>
<dbReference type="PANTHER" id="PTHR31595">
    <property type="entry name" value="LONG-CHAIN-ALCOHOL O-FATTY-ACYLTRANSFERASE 3-RELATED"/>
    <property type="match status" value="1"/>
</dbReference>
<dbReference type="Proteomes" id="UP000070501">
    <property type="component" value="Unassembled WGS sequence"/>
</dbReference>
<gene>
    <name evidence="10" type="ORF">Micbo1qcDRAFT_157503</name>
</gene>
<feature type="compositionally biased region" description="Polar residues" evidence="7">
    <location>
        <begin position="237"/>
        <end position="249"/>
    </location>
</feature>
<feature type="domain" description="Wax synthase" evidence="9">
    <location>
        <begin position="441"/>
        <end position="527"/>
    </location>
</feature>
<dbReference type="STRING" id="196109.A0A136JEH0"/>
<dbReference type="PANTHER" id="PTHR31595:SF67">
    <property type="entry name" value="WAX SYNTHASE DOMAIN-CONTAINING PROTEIN"/>
    <property type="match status" value="1"/>
</dbReference>
<dbReference type="InParanoid" id="A0A136JEH0"/>
<evidence type="ECO:0000256" key="4">
    <source>
        <dbReference type="ARBA" id="ARBA00022692"/>
    </source>
</evidence>
<dbReference type="OrthoDB" id="2796277at2759"/>
<dbReference type="GO" id="GO:0006629">
    <property type="term" value="P:lipid metabolic process"/>
    <property type="evidence" value="ECO:0007669"/>
    <property type="project" value="InterPro"/>
</dbReference>
<feature type="transmembrane region" description="Helical" evidence="8">
    <location>
        <begin position="349"/>
        <end position="369"/>
    </location>
</feature>
<evidence type="ECO:0000256" key="7">
    <source>
        <dbReference type="SAM" id="MobiDB-lite"/>
    </source>
</evidence>
<dbReference type="GO" id="GO:0008374">
    <property type="term" value="F:O-acyltransferase activity"/>
    <property type="evidence" value="ECO:0007669"/>
    <property type="project" value="InterPro"/>
</dbReference>
<evidence type="ECO:0000313" key="11">
    <source>
        <dbReference type="Proteomes" id="UP000070501"/>
    </source>
</evidence>
<feature type="transmembrane region" description="Helical" evidence="8">
    <location>
        <begin position="563"/>
        <end position="581"/>
    </location>
</feature>
<evidence type="ECO:0000256" key="2">
    <source>
        <dbReference type="ARBA" id="ARBA00007282"/>
    </source>
</evidence>
<evidence type="ECO:0000259" key="9">
    <source>
        <dbReference type="Pfam" id="PF13813"/>
    </source>
</evidence>
<feature type="transmembrane region" description="Helical" evidence="8">
    <location>
        <begin position="101"/>
        <end position="119"/>
    </location>
</feature>
<keyword evidence="4 8" id="KW-0812">Transmembrane</keyword>